<evidence type="ECO:0000256" key="1">
    <source>
        <dbReference type="ARBA" id="ARBA00004255"/>
    </source>
</evidence>
<dbReference type="GO" id="GO:0070273">
    <property type="term" value="F:phosphatidylinositol-4-phosphate binding"/>
    <property type="evidence" value="ECO:0007669"/>
    <property type="project" value="InterPro"/>
</dbReference>
<dbReference type="Proteomes" id="UP000824109">
    <property type="component" value="Unassembled WGS sequence"/>
</dbReference>
<proteinExistence type="predicted"/>
<evidence type="ECO:0000313" key="6">
    <source>
        <dbReference type="Proteomes" id="UP000824109"/>
    </source>
</evidence>
<evidence type="ECO:0000256" key="2">
    <source>
        <dbReference type="ARBA" id="ARBA00023034"/>
    </source>
</evidence>
<sequence length="206" mass="22975">MMCALNDKGKISAFSLERVIAVAASAVAELLMNDIIELDGKKLSVKKALPKDMSYLSPVYDFIEKKGRVGFKTVVEHFSFTFSSKNIEELFDSIGESLVKAGCAQKEKSGMLGSKNAYVPDKKAVDNIIQNIRAEILEDGELTEDIAALAVLLDKTDELMRFFSAYEKKDVKKRLKEIKENPENKEIAKVINYVEELMIIIIVSAT</sequence>
<dbReference type="AlphaFoldDB" id="A0A9D1SFJ3"/>
<accession>A0A9D1SFJ3</accession>
<keyword evidence="2" id="KW-0333">Golgi apparatus</keyword>
<dbReference type="EMBL" id="DVNB01000110">
    <property type="protein sequence ID" value="HIU58296.1"/>
    <property type="molecule type" value="Genomic_DNA"/>
</dbReference>
<comment type="subcellular location">
    <subcellularLocation>
        <location evidence="1">Golgi apparatus membrane</location>
        <topology evidence="1">Peripheral membrane protein</topology>
        <orientation evidence="1">Cytoplasmic side</orientation>
    </subcellularLocation>
</comment>
<evidence type="ECO:0000313" key="5">
    <source>
        <dbReference type="EMBL" id="HIU58296.1"/>
    </source>
</evidence>
<reference evidence="5" key="1">
    <citation type="submission" date="2020-10" db="EMBL/GenBank/DDBJ databases">
        <authorList>
            <person name="Gilroy R."/>
        </authorList>
    </citation>
    <scope>NUCLEOTIDE SEQUENCE</scope>
    <source>
        <strain evidence="5">USAMLcec3-3695</strain>
    </source>
</reference>
<name>A0A9D1SFJ3_9FIRM</name>
<dbReference type="GO" id="GO:0012505">
    <property type="term" value="C:endomembrane system"/>
    <property type="evidence" value="ECO:0007669"/>
    <property type="project" value="UniProtKB-ARBA"/>
</dbReference>
<evidence type="ECO:0000256" key="3">
    <source>
        <dbReference type="ARBA" id="ARBA00023121"/>
    </source>
</evidence>
<reference evidence="5" key="2">
    <citation type="journal article" date="2021" name="PeerJ">
        <title>Extensive microbial diversity within the chicken gut microbiome revealed by metagenomics and culture.</title>
        <authorList>
            <person name="Gilroy R."/>
            <person name="Ravi A."/>
            <person name="Getino M."/>
            <person name="Pursley I."/>
            <person name="Horton D.L."/>
            <person name="Alikhan N.F."/>
            <person name="Baker D."/>
            <person name="Gharbi K."/>
            <person name="Hall N."/>
            <person name="Watson M."/>
            <person name="Adriaenssens E.M."/>
            <person name="Foster-Nyarko E."/>
            <person name="Jarju S."/>
            <person name="Secka A."/>
            <person name="Antonio M."/>
            <person name="Oren A."/>
            <person name="Chaudhuri R.R."/>
            <person name="La Ragione R."/>
            <person name="Hildebrand F."/>
            <person name="Pallen M.J."/>
        </authorList>
    </citation>
    <scope>NUCLEOTIDE SEQUENCE</scope>
    <source>
        <strain evidence="5">USAMLcec3-3695</strain>
    </source>
</reference>
<dbReference type="Gene3D" id="1.10.3630.10">
    <property type="entry name" value="yeast vps74-n-term truncation variant domain like"/>
    <property type="match status" value="1"/>
</dbReference>
<dbReference type="Pfam" id="PF05719">
    <property type="entry name" value="GPP34"/>
    <property type="match status" value="1"/>
</dbReference>
<dbReference type="InterPro" id="IPR008628">
    <property type="entry name" value="GPP34-like"/>
</dbReference>
<keyword evidence="4" id="KW-0472">Membrane</keyword>
<comment type="caution">
    <text evidence="5">The sequence shown here is derived from an EMBL/GenBank/DDBJ whole genome shotgun (WGS) entry which is preliminary data.</text>
</comment>
<dbReference type="GO" id="GO:0005737">
    <property type="term" value="C:cytoplasm"/>
    <property type="evidence" value="ECO:0007669"/>
    <property type="project" value="UniProtKB-ARBA"/>
</dbReference>
<dbReference type="InterPro" id="IPR038261">
    <property type="entry name" value="GPP34-like_sf"/>
</dbReference>
<keyword evidence="3" id="KW-0446">Lipid-binding</keyword>
<evidence type="ECO:0000256" key="4">
    <source>
        <dbReference type="ARBA" id="ARBA00023136"/>
    </source>
</evidence>
<protein>
    <submittedName>
        <fullName evidence="5">GPP34 family phosphoprotein</fullName>
    </submittedName>
</protein>
<gene>
    <name evidence="5" type="ORF">IAA61_10880</name>
</gene>
<organism evidence="5 6">
    <name type="scientific">Candidatus Ornithomonoglobus merdipullorum</name>
    <dbReference type="NCBI Taxonomy" id="2840895"/>
    <lineage>
        <taxon>Bacteria</taxon>
        <taxon>Bacillati</taxon>
        <taxon>Bacillota</taxon>
        <taxon>Clostridia</taxon>
        <taxon>Candidatus Ornithomonoglobus</taxon>
    </lineage>
</organism>